<protein>
    <recommendedName>
        <fullName evidence="20">Aldehyde oxidase</fullName>
    </recommendedName>
</protein>
<feature type="binding site" evidence="15">
    <location>
        <position position="49"/>
    </location>
    <ligand>
        <name>[2Fe-2S] cluster</name>
        <dbReference type="ChEBI" id="CHEBI:190135"/>
        <label>1</label>
    </ligand>
</feature>
<proteinExistence type="inferred from homology"/>
<feature type="binding site" evidence="14">
    <location>
        <position position="891"/>
    </location>
    <ligand>
        <name>substrate</name>
    </ligand>
</feature>
<evidence type="ECO:0000256" key="15">
    <source>
        <dbReference type="PIRSR" id="PIRSR000127-3"/>
    </source>
</evidence>
<dbReference type="InterPro" id="IPR036856">
    <property type="entry name" value="Ald_Oxase/Xan_DH_a/b_sf"/>
</dbReference>
<organism evidence="18 19">
    <name type="scientific">Effrenium voratum</name>
    <dbReference type="NCBI Taxonomy" id="2562239"/>
    <lineage>
        <taxon>Eukaryota</taxon>
        <taxon>Sar</taxon>
        <taxon>Alveolata</taxon>
        <taxon>Dinophyceae</taxon>
        <taxon>Suessiales</taxon>
        <taxon>Symbiodiniaceae</taxon>
        <taxon>Effrenium</taxon>
    </lineage>
</organism>
<keyword evidence="9 15" id="KW-0408">Iron</keyword>
<dbReference type="GO" id="GO:0051537">
    <property type="term" value="F:2 iron, 2 sulfur cluster binding"/>
    <property type="evidence" value="ECO:0007669"/>
    <property type="project" value="UniProtKB-KW"/>
</dbReference>
<dbReference type="SUPFAM" id="SSF54292">
    <property type="entry name" value="2Fe-2S ferredoxin-like"/>
    <property type="match status" value="1"/>
</dbReference>
<comment type="cofactor">
    <cofactor evidence="15">
        <name>Mo-molybdopterin</name>
        <dbReference type="ChEBI" id="CHEBI:71302"/>
    </cofactor>
    <text evidence="15">Binds 1 Mo-molybdopterin (Mo-MPT) cofactor per subunit.</text>
</comment>
<dbReference type="InterPro" id="IPR016166">
    <property type="entry name" value="FAD-bd_PCMH"/>
</dbReference>
<evidence type="ECO:0000256" key="8">
    <source>
        <dbReference type="ARBA" id="ARBA00023002"/>
    </source>
</evidence>
<dbReference type="Pfam" id="PF01799">
    <property type="entry name" value="Fer2_2"/>
    <property type="match status" value="1"/>
</dbReference>
<evidence type="ECO:0000256" key="12">
    <source>
        <dbReference type="ARBA" id="ARBA00034078"/>
    </source>
</evidence>
<keyword evidence="6 15" id="KW-0479">Metal-binding</keyword>
<dbReference type="PANTHER" id="PTHR11908">
    <property type="entry name" value="XANTHINE DEHYDROGENASE"/>
    <property type="match status" value="1"/>
</dbReference>
<dbReference type="SUPFAM" id="SSF55447">
    <property type="entry name" value="CO dehydrogenase flavoprotein C-terminal domain-like"/>
    <property type="match status" value="1"/>
</dbReference>
<dbReference type="Gene3D" id="3.10.20.30">
    <property type="match status" value="1"/>
</dbReference>
<dbReference type="Gene3D" id="3.30.43.10">
    <property type="entry name" value="Uridine Diphospho-n-acetylenolpyruvylglucosamine Reductase, domain 2"/>
    <property type="match status" value="1"/>
</dbReference>
<feature type="binding site" evidence="15">
    <location>
        <position position="57"/>
    </location>
    <ligand>
        <name>[2Fe-2S] cluster</name>
        <dbReference type="ChEBI" id="CHEBI:190135"/>
        <label>1</label>
    </ligand>
</feature>
<feature type="binding site" evidence="15">
    <location>
        <position position="775"/>
    </location>
    <ligand>
        <name>Mo-molybdopterin</name>
        <dbReference type="ChEBI" id="CHEBI:71302"/>
    </ligand>
    <ligandPart>
        <name>Mo</name>
        <dbReference type="ChEBI" id="CHEBI:28685"/>
    </ligandPart>
</feature>
<dbReference type="PROSITE" id="PS51085">
    <property type="entry name" value="2FE2S_FER_2"/>
    <property type="match status" value="1"/>
</dbReference>
<dbReference type="PROSITE" id="PS51387">
    <property type="entry name" value="FAD_PCMH"/>
    <property type="match status" value="1"/>
</dbReference>
<keyword evidence="10 15" id="KW-0411">Iron-sulfur</keyword>
<keyword evidence="4" id="KW-0285">Flavoprotein</keyword>
<dbReference type="CDD" id="cd00207">
    <property type="entry name" value="fer2"/>
    <property type="match status" value="1"/>
</dbReference>
<feature type="binding site" evidence="14">
    <location>
        <position position="405"/>
    </location>
    <ligand>
        <name>FAD</name>
        <dbReference type="ChEBI" id="CHEBI:57692"/>
    </ligand>
</feature>
<evidence type="ECO:0000256" key="10">
    <source>
        <dbReference type="ARBA" id="ARBA00023014"/>
    </source>
</evidence>
<comment type="cofactor">
    <cofactor evidence="12">
        <name>[2Fe-2S] cluster</name>
        <dbReference type="ChEBI" id="CHEBI:190135"/>
    </cofactor>
</comment>
<dbReference type="InterPro" id="IPR016208">
    <property type="entry name" value="Ald_Oxase/xanthine_DH-like"/>
</dbReference>
<dbReference type="EMBL" id="CAUJNA010003664">
    <property type="protein sequence ID" value="CAJ1407258.1"/>
    <property type="molecule type" value="Genomic_DNA"/>
</dbReference>
<dbReference type="InterPro" id="IPR036683">
    <property type="entry name" value="CO_DH_flav_C_dom_sf"/>
</dbReference>
<dbReference type="PROSITE" id="PS00197">
    <property type="entry name" value="2FE2S_FER_1"/>
    <property type="match status" value="1"/>
</dbReference>
<dbReference type="InterPro" id="IPR006058">
    <property type="entry name" value="2Fe2S_fd_BS"/>
</dbReference>
<feature type="binding site" evidence="14">
    <location>
        <position position="347"/>
    </location>
    <ligand>
        <name>FAD</name>
        <dbReference type="ChEBI" id="CHEBI:57692"/>
    </ligand>
</feature>
<dbReference type="InterPro" id="IPR037165">
    <property type="entry name" value="AldOxase/xan_DH_Mopterin-bd_sf"/>
</dbReference>
<evidence type="ECO:0000313" key="19">
    <source>
        <dbReference type="Proteomes" id="UP001178507"/>
    </source>
</evidence>
<dbReference type="SUPFAM" id="SSF56176">
    <property type="entry name" value="FAD-binding/transporter-associated domain-like"/>
    <property type="match status" value="1"/>
</dbReference>
<feature type="binding site" evidence="15">
    <location>
        <position position="79"/>
    </location>
    <ligand>
        <name>[2Fe-2S] cluster</name>
        <dbReference type="ChEBI" id="CHEBI:190135"/>
        <label>1</label>
    </ligand>
</feature>
<evidence type="ECO:0000256" key="1">
    <source>
        <dbReference type="ARBA" id="ARBA00001974"/>
    </source>
</evidence>
<feature type="binding site" evidence="15">
    <location>
        <position position="1056"/>
    </location>
    <ligand>
        <name>Mo-molybdopterin</name>
        <dbReference type="ChEBI" id="CHEBI:71302"/>
    </ligand>
    <ligandPart>
        <name>Mo</name>
        <dbReference type="ChEBI" id="CHEBI:28685"/>
    </ligandPart>
</feature>
<dbReference type="InterPro" id="IPR000674">
    <property type="entry name" value="Ald_Oxase/Xan_DH_a/b"/>
</dbReference>
<accession>A0AA36NLE8</accession>
<evidence type="ECO:0000256" key="6">
    <source>
        <dbReference type="ARBA" id="ARBA00022723"/>
    </source>
</evidence>
<feature type="domain" description="FAD-binding PCMH-type" evidence="17">
    <location>
        <begin position="212"/>
        <end position="398"/>
    </location>
</feature>
<feature type="binding site" evidence="14">
    <location>
        <position position="388"/>
    </location>
    <ligand>
        <name>FAD</name>
        <dbReference type="ChEBI" id="CHEBI:57692"/>
    </ligand>
</feature>
<comment type="cofactor">
    <cofactor evidence="1 14">
        <name>FAD</name>
        <dbReference type="ChEBI" id="CHEBI:57692"/>
    </cofactor>
</comment>
<dbReference type="InterPro" id="IPR016169">
    <property type="entry name" value="FAD-bd_PCMH_sub2"/>
</dbReference>
<dbReference type="GO" id="GO:0005506">
    <property type="term" value="F:iron ion binding"/>
    <property type="evidence" value="ECO:0007669"/>
    <property type="project" value="InterPro"/>
</dbReference>
<evidence type="ECO:0000256" key="11">
    <source>
        <dbReference type="ARBA" id="ARBA00023027"/>
    </source>
</evidence>
<dbReference type="Pfam" id="PF00111">
    <property type="entry name" value="Fer2"/>
    <property type="match status" value="1"/>
</dbReference>
<dbReference type="InterPro" id="IPR002346">
    <property type="entry name" value="Mopterin_DH_FAD-bd"/>
</dbReference>
<feature type="active site" description="Proton acceptor" evidence="13">
    <location>
        <position position="1250"/>
    </location>
</feature>
<feature type="binding site" evidence="15">
    <location>
        <position position="156"/>
    </location>
    <ligand>
        <name>[2Fe-2S] cluster</name>
        <dbReference type="ChEBI" id="CHEBI:190135"/>
        <label>2</label>
    </ligand>
</feature>
<dbReference type="Gene3D" id="3.30.390.50">
    <property type="entry name" value="CO dehydrogenase flavoprotein, C-terminal domain"/>
    <property type="match status" value="1"/>
</dbReference>
<evidence type="ECO:0000256" key="7">
    <source>
        <dbReference type="ARBA" id="ARBA00022827"/>
    </source>
</evidence>
<dbReference type="Pfam" id="PF20256">
    <property type="entry name" value="MoCoBD_2"/>
    <property type="match status" value="1"/>
</dbReference>
<keyword evidence="7 14" id="KW-0274">FAD</keyword>
<dbReference type="SUPFAM" id="SSF47741">
    <property type="entry name" value="CO dehydrogenase ISP C-domain like"/>
    <property type="match status" value="1"/>
</dbReference>
<evidence type="ECO:0000259" key="16">
    <source>
        <dbReference type="PROSITE" id="PS51085"/>
    </source>
</evidence>
<evidence type="ECO:0000256" key="3">
    <source>
        <dbReference type="ARBA" id="ARBA00022505"/>
    </source>
</evidence>
<dbReference type="InterPro" id="IPR016167">
    <property type="entry name" value="FAD-bd_PCMH_sub1"/>
</dbReference>
<keyword evidence="5 15" id="KW-0001">2Fe-2S</keyword>
<reference evidence="18" key="1">
    <citation type="submission" date="2023-08" db="EMBL/GenBank/DDBJ databases">
        <authorList>
            <person name="Chen Y."/>
            <person name="Shah S."/>
            <person name="Dougan E. K."/>
            <person name="Thang M."/>
            <person name="Chan C."/>
        </authorList>
    </citation>
    <scope>NUCLEOTIDE SEQUENCE</scope>
</reference>
<evidence type="ECO:0000259" key="17">
    <source>
        <dbReference type="PROSITE" id="PS51387"/>
    </source>
</evidence>
<keyword evidence="8" id="KW-0560">Oxidoreductase</keyword>
<gene>
    <name evidence="18" type="ORF">EVOR1521_LOCUS29005</name>
</gene>
<dbReference type="InterPro" id="IPR008274">
    <property type="entry name" value="AldOxase/xan_DH_MoCoBD1"/>
</dbReference>
<evidence type="ECO:0000313" key="18">
    <source>
        <dbReference type="EMBL" id="CAJ1407258.1"/>
    </source>
</evidence>
<evidence type="ECO:0000256" key="9">
    <source>
        <dbReference type="ARBA" id="ARBA00023004"/>
    </source>
</evidence>
<dbReference type="InterPro" id="IPR002888">
    <property type="entry name" value="2Fe-2S-bd"/>
</dbReference>
<keyword evidence="11" id="KW-0520">NAD</keyword>
<name>A0AA36NLE8_9DINO</name>
<comment type="caution">
    <text evidence="18">The sequence shown here is derived from an EMBL/GenBank/DDBJ whole genome shotgun (WGS) entry which is preliminary data.</text>
</comment>
<evidence type="ECO:0000256" key="13">
    <source>
        <dbReference type="PIRSR" id="PIRSR000127-1"/>
    </source>
</evidence>
<dbReference type="InterPro" id="IPR046867">
    <property type="entry name" value="AldOxase/xan_DH_MoCoBD2"/>
</dbReference>
<evidence type="ECO:0000256" key="5">
    <source>
        <dbReference type="ARBA" id="ARBA00022714"/>
    </source>
</evidence>
<dbReference type="InterPro" id="IPR036010">
    <property type="entry name" value="2Fe-2S_ferredoxin-like_sf"/>
</dbReference>
<dbReference type="Gene3D" id="3.30.365.10">
    <property type="entry name" value="Aldehyde oxidase/xanthine dehydrogenase, molybdopterin binding domain"/>
    <property type="match status" value="4"/>
</dbReference>
<dbReference type="Pfam" id="PF01315">
    <property type="entry name" value="Ald_Xan_dh_C"/>
    <property type="match status" value="1"/>
</dbReference>
<dbReference type="Pfam" id="PF00941">
    <property type="entry name" value="FAD_binding_5"/>
    <property type="match status" value="1"/>
</dbReference>
<sequence length="1306" mass="141576">MAFAPPARSTVLEFYLNGEKVKVADPDPRQMLIEYLRDAKGLSGTKRSCLQGGCGACVVAVQEYDVATSRWLYRSVNSCLKPLVSCHGLSVTTVEGVGSERKCLHQVQKRIAENHGMQCGFCTPGMVMNTYALLRSGGKPTAEESMKNYDGNICRCTGYRNLVQASESFCKDASPEALALAERCGQHDADVCDKISSREHHSMEKMSESVTFAKDGFTWYAPLSLGEVLEFKKANPRAMYVLGDTAKGIRQAAYEVMNGRASHVISLRHVTELNVLTKSGAGLTIGGALTIQHIVEALERMQTEHSDLQWPSALAEAMKYVAQHHIRSEAGWAGNLLITIQRGFPSDLFPALLAADAEVSFVTTNAQDEKRIPIADFKPGAVPFNALLTKLHIPNLGSAFFKYYRVGQRKWLSHSFASAGFRVTVDGSKKITEARVSTGYWAATPSRSLQAEAALVGSTFDTATLQKAIAAVHSELEFAEERQFQTVDNPEGKDKYRRNLPDSYLFKFFQEAQSFYGIKSWPDEMGTLSALPLKAGNLQFQEVPGLENKPQCSANGLTTGSVRYTDDQPIPALFGYPVLSEASTGKLESLDVAEALKVEGVVDIITAVDIPGQNCAGFVPGEEPVFVEIGGSIMTSGQQLALVVADSYRTAKKAAGLVQVKITGANEGAIVTLDQAIEAGSFLQGAHFKDVVNKGDVDAGFKSSDLVFEGTTYVIGQHAFPLEKQTALAVPEEKKGMTVWHSTQGHDFTRAKLAGVLGVPGAFVVCKQSRAGGAFGPKNSRQVPVAAMAAVAAHKLEKAVKVAFEATLEQQAVGGRHGFKTKYKVGVTKEGKIQSCDIESWCNGGCTHDFTGFLTLEMGEAIPGVYNWPNMKINVHAMKTNLPSNTAVRSFGSPQGYFVCEAIIEEIAGRLEKPVEEIREMNMCGKENAVTPWGQPMEFYNVDSMWKKLKQDAKFQEREAACKAFNEQHRWRKRGISAVPLAYGHSYAYAAGTGALVNVHGSDGSVTVHHGGCEIGQGIHTKVAQVVAMSLGCPLDLVRVADTNTEVVPNARFTGGSITTEVVCESARQACKQLVETLRPHKEFLTKKDGKEPGWPELVAAANTLLGHQEKLSATGVFAPQGNQYATDLEGNALGKYHGDYFTYGAGISEVELDVLTGEIRALRSDILYDVGQSINPGIDLGQLEGAFVYGIGYYLYEEPLRDARGVERSQGVWAYKPPMAAEVPVEFNVELLRDNPFPKGVLGSKAIGEPPFMLAYSVLGAAKKAIASVRHQHGLSEHFQMPMPCTVDAIQKACGVEAKHFDCSV</sequence>
<comment type="cofactor">
    <cofactor evidence="15">
        <name>[2Fe-2S] cluster</name>
        <dbReference type="ChEBI" id="CHEBI:190135"/>
    </cofactor>
    <text evidence="15">Binds 2 [2Fe-2S] clusters.</text>
</comment>
<dbReference type="SMART" id="SM01092">
    <property type="entry name" value="CO_deh_flav_C"/>
    <property type="match status" value="1"/>
</dbReference>
<evidence type="ECO:0000256" key="14">
    <source>
        <dbReference type="PIRSR" id="PIRSR000127-2"/>
    </source>
</evidence>
<dbReference type="PANTHER" id="PTHR11908:SF132">
    <property type="entry name" value="ALDEHYDE OXIDASE 1-RELATED"/>
    <property type="match status" value="1"/>
</dbReference>
<evidence type="ECO:0008006" key="20">
    <source>
        <dbReference type="Google" id="ProtNLM"/>
    </source>
</evidence>
<dbReference type="Gene3D" id="1.10.150.120">
    <property type="entry name" value="[2Fe-2S]-binding domain"/>
    <property type="match status" value="1"/>
</dbReference>
<dbReference type="PIRSF" id="PIRSF000127">
    <property type="entry name" value="Xanthine_DH"/>
    <property type="match status" value="1"/>
</dbReference>
<evidence type="ECO:0000256" key="2">
    <source>
        <dbReference type="ARBA" id="ARBA00006849"/>
    </source>
</evidence>
<keyword evidence="19" id="KW-1185">Reference proteome</keyword>
<dbReference type="Gene3D" id="3.90.1170.50">
    <property type="entry name" value="Aldehyde oxidase/xanthine dehydrogenase, a/b hammerhead"/>
    <property type="match status" value="1"/>
</dbReference>
<dbReference type="InterPro" id="IPR036884">
    <property type="entry name" value="2Fe-2S-bd_dom_sf"/>
</dbReference>
<dbReference type="InterPro" id="IPR012675">
    <property type="entry name" value="Beta-grasp_dom_sf"/>
</dbReference>
<dbReference type="InterPro" id="IPR005107">
    <property type="entry name" value="CO_DH_flav_C"/>
</dbReference>
<dbReference type="InterPro" id="IPR001041">
    <property type="entry name" value="2Fe-2S_ferredoxin-type"/>
</dbReference>
<feature type="binding site" evidence="15">
    <location>
        <position position="122"/>
    </location>
    <ligand>
        <name>[2Fe-2S] cluster</name>
        <dbReference type="ChEBI" id="CHEBI:190135"/>
        <label>2</label>
    </ligand>
</feature>
<dbReference type="SUPFAM" id="SSF54665">
    <property type="entry name" value="CO dehydrogenase molybdoprotein N-domain-like"/>
    <property type="match status" value="1"/>
</dbReference>
<feature type="binding site" evidence="15">
    <location>
        <position position="154"/>
    </location>
    <ligand>
        <name>[2Fe-2S] cluster</name>
        <dbReference type="ChEBI" id="CHEBI:190135"/>
        <label>2</label>
    </ligand>
</feature>
<dbReference type="GO" id="GO:0016491">
    <property type="term" value="F:oxidoreductase activity"/>
    <property type="evidence" value="ECO:0007669"/>
    <property type="project" value="UniProtKB-KW"/>
</dbReference>
<dbReference type="GO" id="GO:0071949">
    <property type="term" value="F:FAD binding"/>
    <property type="evidence" value="ECO:0007669"/>
    <property type="project" value="InterPro"/>
</dbReference>
<dbReference type="Gene3D" id="3.30.465.10">
    <property type="match status" value="1"/>
</dbReference>
<feature type="binding site" evidence="15">
    <location>
        <position position="744"/>
    </location>
    <ligand>
        <name>Mo-molybdopterin</name>
        <dbReference type="ChEBI" id="CHEBI:71302"/>
    </ligand>
    <ligandPart>
        <name>Mo</name>
        <dbReference type="ChEBI" id="CHEBI:28685"/>
    </ligandPart>
</feature>
<comment type="similarity">
    <text evidence="2">Belongs to the xanthine dehydrogenase family.</text>
</comment>
<feature type="binding site" evidence="15">
    <location>
        <position position="889"/>
    </location>
    <ligand>
        <name>Mo-molybdopterin</name>
        <dbReference type="ChEBI" id="CHEBI:71302"/>
    </ligand>
    <ligandPart>
        <name>Mo</name>
        <dbReference type="ChEBI" id="CHEBI:28685"/>
    </ligandPart>
</feature>
<dbReference type="Pfam" id="PF03450">
    <property type="entry name" value="CO_deh_flav_C"/>
    <property type="match status" value="1"/>
</dbReference>
<dbReference type="Proteomes" id="UP001178507">
    <property type="component" value="Unassembled WGS sequence"/>
</dbReference>
<feature type="binding site" evidence="15">
    <location>
        <position position="54"/>
    </location>
    <ligand>
        <name>[2Fe-2S] cluster</name>
        <dbReference type="ChEBI" id="CHEBI:190135"/>
        <label>1</label>
    </ligand>
</feature>
<dbReference type="Pfam" id="PF02738">
    <property type="entry name" value="MoCoBD_1"/>
    <property type="match status" value="1"/>
</dbReference>
<keyword evidence="3 15" id="KW-0500">Molybdenum</keyword>
<feature type="binding site" evidence="15">
    <location>
        <position position="119"/>
    </location>
    <ligand>
        <name>[2Fe-2S] cluster</name>
        <dbReference type="ChEBI" id="CHEBI:190135"/>
        <label>2</label>
    </ligand>
</feature>
<feature type="domain" description="2Fe-2S ferredoxin-type" evidence="16">
    <location>
        <begin position="10"/>
        <end position="97"/>
    </location>
</feature>
<dbReference type="SMART" id="SM01008">
    <property type="entry name" value="Ald_Xan_dh_C"/>
    <property type="match status" value="1"/>
</dbReference>
<dbReference type="InterPro" id="IPR036318">
    <property type="entry name" value="FAD-bd_PCMH-like_sf"/>
</dbReference>
<dbReference type="FunFam" id="3.10.20.30:FF:000012">
    <property type="entry name" value="Xanthine dehydrogenase/oxidase"/>
    <property type="match status" value="1"/>
</dbReference>
<evidence type="ECO:0000256" key="4">
    <source>
        <dbReference type="ARBA" id="ARBA00022630"/>
    </source>
</evidence>
<dbReference type="SUPFAM" id="SSF56003">
    <property type="entry name" value="Molybdenum cofactor-binding domain"/>
    <property type="match status" value="1"/>
</dbReference>